<dbReference type="PANTHER" id="PTHR11113">
    <property type="entry name" value="N-ACETYLGLUCOSAMINE-6-PHOSPHATE DEACETYLASE"/>
    <property type="match status" value="1"/>
</dbReference>
<dbReference type="GO" id="GO:0000034">
    <property type="term" value="F:adenine deaminase activity"/>
    <property type="evidence" value="ECO:0007669"/>
    <property type="project" value="UniProtKB-UniRule"/>
</dbReference>
<dbReference type="PANTHER" id="PTHR11113:SF2">
    <property type="entry name" value="ADENINE DEAMINASE"/>
    <property type="match status" value="1"/>
</dbReference>
<dbReference type="InterPro" id="IPR006680">
    <property type="entry name" value="Amidohydro-rel"/>
</dbReference>
<evidence type="ECO:0000313" key="9">
    <source>
        <dbReference type="EMBL" id="APG26375.1"/>
    </source>
</evidence>
<dbReference type="InterPro" id="IPR011059">
    <property type="entry name" value="Metal-dep_hydrolase_composite"/>
</dbReference>
<dbReference type="STRING" id="29542.A6070_07980"/>
<keyword evidence="3 6" id="KW-0378">Hydrolase</keyword>
<dbReference type="HAMAP" id="MF_01518">
    <property type="entry name" value="Adenine_deamin"/>
    <property type="match status" value="1"/>
</dbReference>
<evidence type="ECO:0000256" key="3">
    <source>
        <dbReference type="ARBA" id="ARBA00022801"/>
    </source>
</evidence>
<dbReference type="InterPro" id="IPR026912">
    <property type="entry name" value="Adenine_deam_C"/>
</dbReference>
<feature type="domain" description="Adenine deaminase C-terminal" evidence="8">
    <location>
        <begin position="381"/>
        <end position="547"/>
    </location>
</feature>
<proteinExistence type="inferred from homology"/>
<sequence>MLLRNGKVIDLATGDIAEADIAMVGAYIAAVGKKLDGIESYDLKGLFVAPGLVDAHVHIESSMLRPREFARLVVSRGVTTVVANPHEIANVCGLSGIRFMQDDARQTPVDIFMTIPSCVPATLLAGSGASLGPEDYSRLLACPDVVALGEVMDFQGVITGEPRLLAELDAVRGFPVDGHAPAVEGGNLDAYAAAGITSDHECCTEAEVRDRLQRGMCVFLREGSAARNLQTLLPTVSCVTERFLALCTDDRDAADLLSRGSIDQMVRTMVAAGVSPLTALRMACLNPAVHYGLLDRGLIAPGRRADLVAFSSLDNFRPERVWHAGRLVAVGGQCVDEKSGGTGDEVAPWLKNTMHVDWSRVDFRISGPGCKMRVIGVVPGQLVTEQRILHGLSREGEMVADPERDLAKLAVIERHRATGRCGKGFVQGLTLRRGAMASSVAHDHHNLIVAGMDDMSMMTAARAVAESGGGQALAVGERLLWQLPLPVGGLMSLAAAEELVSCQKFLNQALKEVGCAIPGPFMTLSFLGLEVIPELKLTDFGLVHVLSRQLVPLFLED</sequence>
<dbReference type="Gene3D" id="2.30.40.10">
    <property type="entry name" value="Urease, subunit C, domain 1"/>
    <property type="match status" value="1"/>
</dbReference>
<dbReference type="SUPFAM" id="SSF51338">
    <property type="entry name" value="Composite domain of metallo-dependent hydrolases"/>
    <property type="match status" value="1"/>
</dbReference>
<dbReference type="InterPro" id="IPR032466">
    <property type="entry name" value="Metal_Hydrolase"/>
</dbReference>
<dbReference type="Pfam" id="PF01979">
    <property type="entry name" value="Amidohydro_1"/>
    <property type="match status" value="1"/>
</dbReference>
<dbReference type="GO" id="GO:0006146">
    <property type="term" value="P:adenine catabolic process"/>
    <property type="evidence" value="ECO:0007669"/>
    <property type="project" value="InterPro"/>
</dbReference>
<dbReference type="Gene3D" id="3.20.20.140">
    <property type="entry name" value="Metal-dependent hydrolases"/>
    <property type="match status" value="1"/>
</dbReference>
<comment type="catalytic activity">
    <reaction evidence="5 6">
        <text>adenine + H2O + H(+) = hypoxanthine + NH4(+)</text>
        <dbReference type="Rhea" id="RHEA:23688"/>
        <dbReference type="ChEBI" id="CHEBI:15377"/>
        <dbReference type="ChEBI" id="CHEBI:15378"/>
        <dbReference type="ChEBI" id="CHEBI:16708"/>
        <dbReference type="ChEBI" id="CHEBI:17368"/>
        <dbReference type="ChEBI" id="CHEBI:28938"/>
        <dbReference type="EC" id="3.5.4.2"/>
    </reaction>
</comment>
<comment type="similarity">
    <text evidence="1 6">Belongs to the metallo-dependent hydrolases superfamily. Adenine deaminase family.</text>
</comment>
<evidence type="ECO:0000256" key="1">
    <source>
        <dbReference type="ARBA" id="ARBA00006773"/>
    </source>
</evidence>
<comment type="cofactor">
    <cofactor evidence="6">
        <name>Mn(2+)</name>
        <dbReference type="ChEBI" id="CHEBI:29035"/>
    </cofactor>
</comment>
<protein>
    <recommendedName>
        <fullName evidence="2 6">Adenine deaminase</fullName>
        <shortName evidence="6">Adenase</shortName>
        <shortName evidence="6">Adenine aminase</shortName>
        <ecNumber evidence="2 6">3.5.4.2</ecNumber>
    </recommendedName>
</protein>
<dbReference type="KEGG" id="pace:A6070_07980"/>
<gene>
    <name evidence="6" type="primary">ade</name>
    <name evidence="9" type="ORF">A7E75_13955</name>
</gene>
<dbReference type="OrthoDB" id="9775607at2"/>
<organism evidence="9 10">
    <name type="scientific">Syntrophotalea acetylenica</name>
    <name type="common">Pelobacter acetylenicus</name>
    <dbReference type="NCBI Taxonomy" id="29542"/>
    <lineage>
        <taxon>Bacteria</taxon>
        <taxon>Pseudomonadati</taxon>
        <taxon>Thermodesulfobacteriota</taxon>
        <taxon>Desulfuromonadia</taxon>
        <taxon>Desulfuromonadales</taxon>
        <taxon>Syntrophotaleaceae</taxon>
        <taxon>Syntrophotalea</taxon>
    </lineage>
</organism>
<accession>A0A1L3GKG4</accession>
<evidence type="ECO:0000256" key="6">
    <source>
        <dbReference type="HAMAP-Rule" id="MF_01518"/>
    </source>
</evidence>
<dbReference type="EMBL" id="CP015518">
    <property type="protein sequence ID" value="APG26375.1"/>
    <property type="molecule type" value="Genomic_DNA"/>
</dbReference>
<keyword evidence="4 6" id="KW-0464">Manganese</keyword>
<keyword evidence="10" id="KW-1185">Reference proteome</keyword>
<evidence type="ECO:0000256" key="5">
    <source>
        <dbReference type="ARBA" id="ARBA00047720"/>
    </source>
</evidence>
<dbReference type="EC" id="3.5.4.2" evidence="2 6"/>
<dbReference type="AlphaFoldDB" id="A0A1L3GKG4"/>
<name>A0A1L3GKG4_SYNAC</name>
<evidence type="ECO:0000313" key="10">
    <source>
        <dbReference type="Proteomes" id="UP000182264"/>
    </source>
</evidence>
<dbReference type="InterPro" id="IPR006679">
    <property type="entry name" value="Adenine_deam"/>
</dbReference>
<dbReference type="CDD" id="cd01295">
    <property type="entry name" value="AdeC"/>
    <property type="match status" value="1"/>
</dbReference>
<reference evidence="9 10" key="1">
    <citation type="journal article" date="2017" name="Genome Announc.">
        <title>Complete Genome Sequences of Two Acetylene-Fermenting Pelobacter acetylenicus Strains.</title>
        <authorList>
            <person name="Sutton J.M."/>
            <person name="Baesman S.M."/>
            <person name="Fierst J.L."/>
            <person name="Poret-Peterson A.T."/>
            <person name="Oremland R.S."/>
            <person name="Dunlap D.S."/>
            <person name="Akob D.M."/>
        </authorList>
    </citation>
    <scope>NUCLEOTIDE SEQUENCE [LARGE SCALE GENOMIC DNA]</scope>
    <source>
        <strain evidence="9 10">DSM 3247</strain>
    </source>
</reference>
<dbReference type="Proteomes" id="UP000182264">
    <property type="component" value="Chromosome"/>
</dbReference>
<evidence type="ECO:0000256" key="4">
    <source>
        <dbReference type="ARBA" id="ARBA00023211"/>
    </source>
</evidence>
<evidence type="ECO:0000259" key="7">
    <source>
        <dbReference type="Pfam" id="PF01979"/>
    </source>
</evidence>
<dbReference type="Pfam" id="PF13382">
    <property type="entry name" value="Adenine_deam_C"/>
    <property type="match status" value="1"/>
</dbReference>
<dbReference type="SUPFAM" id="SSF51556">
    <property type="entry name" value="Metallo-dependent hydrolases"/>
    <property type="match status" value="1"/>
</dbReference>
<dbReference type="NCBIfam" id="TIGR01178">
    <property type="entry name" value="ade"/>
    <property type="match status" value="1"/>
</dbReference>
<feature type="domain" description="Amidohydrolase-related" evidence="7">
    <location>
        <begin position="47"/>
        <end position="328"/>
    </location>
</feature>
<evidence type="ECO:0000259" key="8">
    <source>
        <dbReference type="Pfam" id="PF13382"/>
    </source>
</evidence>
<evidence type="ECO:0000256" key="2">
    <source>
        <dbReference type="ARBA" id="ARBA00012782"/>
    </source>
</evidence>